<dbReference type="Proteomes" id="UP000036202">
    <property type="component" value="Chromosome"/>
</dbReference>
<dbReference type="EMBL" id="CP011974">
    <property type="protein sequence ID" value="AKO92175.1"/>
    <property type="molecule type" value="Genomic_DNA"/>
</dbReference>
<comment type="subcellular location">
    <subcellularLocation>
        <location evidence="1">Cell membrane</location>
        <topology evidence="1">Multi-pass membrane protein</topology>
    </subcellularLocation>
</comment>
<evidence type="ECO:0000256" key="4">
    <source>
        <dbReference type="ARBA" id="ARBA00022970"/>
    </source>
</evidence>
<dbReference type="OrthoDB" id="5297508at2"/>
<dbReference type="GO" id="GO:0006865">
    <property type="term" value="P:amino acid transport"/>
    <property type="evidence" value="ECO:0007669"/>
    <property type="project" value="UniProtKB-KW"/>
</dbReference>
<evidence type="ECO:0000256" key="6">
    <source>
        <dbReference type="ARBA" id="ARBA00023136"/>
    </source>
</evidence>
<reference evidence="7 8" key="1">
    <citation type="journal article" date="2015" name="PLoS ONE">
        <title>Genome Sequence of Bacillus endophyticus and Analysis of Its Companion Mechanism in the Ketogulonigenium vulgare-Bacillus Strain Consortium.</title>
        <authorList>
            <person name="Jia N."/>
            <person name="Du J."/>
            <person name="Ding M.Z."/>
            <person name="Gao F."/>
            <person name="Yuan Y.J."/>
        </authorList>
    </citation>
    <scope>NUCLEOTIDE SEQUENCE [LARGE SCALE GENOMIC DNA]</scope>
    <source>
        <strain evidence="7 8">Hbe603</strain>
    </source>
</reference>
<evidence type="ECO:0000256" key="5">
    <source>
        <dbReference type="ARBA" id="ARBA00022989"/>
    </source>
</evidence>
<proteinExistence type="predicted"/>
<reference evidence="8" key="2">
    <citation type="submission" date="2015-06" db="EMBL/GenBank/DDBJ databases">
        <title>Genome Sequence of Bacillus endophyticus and Analysis of its Companion Mechanism in the Ketogulonigenium vulgare-Bacillus strain Consortium.</title>
        <authorList>
            <person name="Jia N."/>
            <person name="Du J."/>
            <person name="Ding M.-Z."/>
            <person name="Gao F."/>
            <person name="Yuan Y.-J."/>
        </authorList>
    </citation>
    <scope>NUCLEOTIDE SEQUENCE [LARGE SCALE GENOMIC DNA]</scope>
    <source>
        <strain evidence="8">Hbe603</strain>
    </source>
</reference>
<dbReference type="PANTHER" id="PTHR43495">
    <property type="entry name" value="GABA PERMEASE"/>
    <property type="match status" value="1"/>
</dbReference>
<evidence type="ECO:0000256" key="1">
    <source>
        <dbReference type="ARBA" id="ARBA00004651"/>
    </source>
</evidence>
<dbReference type="InterPro" id="IPR004841">
    <property type="entry name" value="AA-permease/SLC12A_dom"/>
</dbReference>
<dbReference type="GO" id="GO:0055085">
    <property type="term" value="P:transmembrane transport"/>
    <property type="evidence" value="ECO:0007669"/>
    <property type="project" value="InterPro"/>
</dbReference>
<evidence type="ECO:0000313" key="8">
    <source>
        <dbReference type="Proteomes" id="UP000036202"/>
    </source>
</evidence>
<evidence type="ECO:0000256" key="2">
    <source>
        <dbReference type="ARBA" id="ARBA00022448"/>
    </source>
</evidence>
<dbReference type="AlphaFoldDB" id="A0A1X7G0V6"/>
<dbReference type="PATRIC" id="fig|135735.6.peg.1806"/>
<keyword evidence="3" id="KW-0812">Transmembrane</keyword>
<accession>A0A0H4KEZ6</accession>
<keyword evidence="2" id="KW-0813">Transport</keyword>
<dbReference type="PANTHER" id="PTHR43495:SF5">
    <property type="entry name" value="GAMMA-AMINOBUTYRIC ACID PERMEASE"/>
    <property type="match status" value="1"/>
</dbReference>
<sequence>MQTPLSNNKSNIQTGSNETHLKRKLKTRHLSMIAIGGTIGTGLFLASGSIINTAGPGGAAIAYLIAGIILYFLMTS</sequence>
<organism evidence="7 8">
    <name type="scientific">Priestia filamentosa</name>
    <dbReference type="NCBI Taxonomy" id="1402861"/>
    <lineage>
        <taxon>Bacteria</taxon>
        <taxon>Bacillati</taxon>
        <taxon>Bacillota</taxon>
        <taxon>Bacilli</taxon>
        <taxon>Bacillales</taxon>
        <taxon>Bacillaceae</taxon>
        <taxon>Priestia</taxon>
    </lineage>
</organism>
<keyword evidence="4" id="KW-0029">Amino-acid transport</keyword>
<dbReference type="Pfam" id="PF00324">
    <property type="entry name" value="AA_permease"/>
    <property type="match status" value="1"/>
</dbReference>
<dbReference type="GO" id="GO:0005886">
    <property type="term" value="C:plasma membrane"/>
    <property type="evidence" value="ECO:0007669"/>
    <property type="project" value="UniProtKB-SubCell"/>
</dbReference>
<dbReference type="KEGG" id="beo:BEH_08750"/>
<dbReference type="Gene3D" id="1.20.1740.10">
    <property type="entry name" value="Amino acid/polyamine transporter I"/>
    <property type="match status" value="1"/>
</dbReference>
<evidence type="ECO:0000256" key="3">
    <source>
        <dbReference type="ARBA" id="ARBA00022692"/>
    </source>
</evidence>
<keyword evidence="6" id="KW-0472">Membrane</keyword>
<gene>
    <name evidence="7" type="ORF">BEH_08750</name>
</gene>
<accession>A0A1X7G0V6</accession>
<name>A0A1X7G0V6_9BACI</name>
<protein>
    <submittedName>
        <fullName evidence="7">Uncharacterized protein</fullName>
    </submittedName>
</protein>
<keyword evidence="5" id="KW-1133">Transmembrane helix</keyword>
<keyword evidence="8" id="KW-1185">Reference proteome</keyword>
<evidence type="ECO:0000313" key="7">
    <source>
        <dbReference type="EMBL" id="AKO92175.1"/>
    </source>
</evidence>